<proteinExistence type="predicted"/>
<feature type="region of interest" description="Disordered" evidence="7">
    <location>
        <begin position="421"/>
        <end position="440"/>
    </location>
</feature>
<dbReference type="GeneID" id="96008359"/>
<dbReference type="EMBL" id="JAAQHG020000024">
    <property type="protein sequence ID" value="KAL1584699.1"/>
    <property type="molecule type" value="Genomic_DNA"/>
</dbReference>
<evidence type="ECO:0000256" key="5">
    <source>
        <dbReference type="ARBA" id="ARBA00023204"/>
    </source>
</evidence>
<evidence type="ECO:0000313" key="9">
    <source>
        <dbReference type="EMBL" id="KAL1584699.1"/>
    </source>
</evidence>
<protein>
    <recommendedName>
        <fullName evidence="8">RecA family profile 1 domain-containing protein</fullName>
    </recommendedName>
</protein>
<dbReference type="SUPFAM" id="SSF52540">
    <property type="entry name" value="P-loop containing nucleoside triphosphate hydrolases"/>
    <property type="match status" value="1"/>
</dbReference>
<keyword evidence="10" id="KW-1185">Reference proteome</keyword>
<dbReference type="Pfam" id="PF08423">
    <property type="entry name" value="Rad51"/>
    <property type="match status" value="1"/>
</dbReference>
<dbReference type="GO" id="GO:0000730">
    <property type="term" value="P:DNA recombinase assembly"/>
    <property type="evidence" value="ECO:0007669"/>
    <property type="project" value="TreeGrafter"/>
</dbReference>
<dbReference type="PANTHER" id="PTHR22942:SF66">
    <property type="entry name" value="RE19845P"/>
    <property type="match status" value="1"/>
</dbReference>
<gene>
    <name evidence="9" type="ORF">WHR41_06916</name>
</gene>
<evidence type="ECO:0000256" key="7">
    <source>
        <dbReference type="SAM" id="MobiDB-lite"/>
    </source>
</evidence>
<evidence type="ECO:0000259" key="8">
    <source>
        <dbReference type="PROSITE" id="PS50162"/>
    </source>
</evidence>
<dbReference type="Gene3D" id="3.40.50.300">
    <property type="entry name" value="P-loop containing nucleotide triphosphate hydrolases"/>
    <property type="match status" value="1"/>
</dbReference>
<reference evidence="9 10" key="1">
    <citation type="journal article" date="2020" name="Microbiol. Resour. Announc.">
        <title>Draft Genome Sequence of a Cladosporium Species Isolated from the Mesophotic Ascidian Didemnum maculosum.</title>
        <authorList>
            <person name="Gioti A."/>
            <person name="Siaperas R."/>
            <person name="Nikolaivits E."/>
            <person name="Le Goff G."/>
            <person name="Ouazzani J."/>
            <person name="Kotoulas G."/>
            <person name="Topakas E."/>
        </authorList>
    </citation>
    <scope>NUCLEOTIDE SEQUENCE [LARGE SCALE GENOMIC DNA]</scope>
    <source>
        <strain evidence="9 10">TM138-S3</strain>
    </source>
</reference>
<comment type="caution">
    <text evidence="9">The sequence shown here is derived from an EMBL/GenBank/DDBJ whole genome shotgun (WGS) entry which is preliminary data.</text>
</comment>
<name>A0AB34KIC4_9PEZI</name>
<dbReference type="InterPro" id="IPR047348">
    <property type="entry name" value="XRCC3-like_C"/>
</dbReference>
<sequence>MTDLLTVLPHFDARPYTHILPSLEKALISCADLLTLDATHIAKRAQVPPGEVKKLTDVLINALNDDIAIGDPSDKDQDGQDDGSENALLQSTNTLLKQWRISTLDDSLDHALNGGIHSGYLTEITGESAAGKTQFLMTLLLSAQLHTNNGSPRTALYISTEAQLQTTRLNQILTNHPKLQALPQIQQPTLARIQSTRVHDLEAQEHILRYQVPVAIARFNVGLVVIDSIAANYRAEFGKSGKPSHSLAQRSTQVAQLGSLLRSLALKHNIAIVVANQVADRFEPQSQLAPLSQQQQQQAPGSTQTPLAPPPATQHQHQPLALGPNLSLDHQQRFFTGWGDRPLSPTSNPTSLKTPSLGLTWTNQLATRIALLRDPVYADVTVPGEERSVVGWERRAKVVFAAWCGEGEVGFEIWKGGVRGVGGGEGEGEGKDGGVEKGQI</sequence>
<keyword evidence="6" id="KW-0539">Nucleus</keyword>
<dbReference type="GO" id="GO:0003690">
    <property type="term" value="F:double-stranded DNA binding"/>
    <property type="evidence" value="ECO:0007669"/>
    <property type="project" value="TreeGrafter"/>
</dbReference>
<feature type="compositionally biased region" description="Polar residues" evidence="7">
    <location>
        <begin position="344"/>
        <end position="355"/>
    </location>
</feature>
<evidence type="ECO:0000256" key="6">
    <source>
        <dbReference type="ARBA" id="ARBA00023242"/>
    </source>
</evidence>
<evidence type="ECO:0000256" key="1">
    <source>
        <dbReference type="ARBA" id="ARBA00004123"/>
    </source>
</evidence>
<evidence type="ECO:0000256" key="4">
    <source>
        <dbReference type="ARBA" id="ARBA00022840"/>
    </source>
</evidence>
<evidence type="ECO:0000256" key="3">
    <source>
        <dbReference type="ARBA" id="ARBA00022763"/>
    </source>
</evidence>
<keyword evidence="3" id="KW-0227">DNA damage</keyword>
<dbReference type="GO" id="GO:0042148">
    <property type="term" value="P:DNA strand invasion"/>
    <property type="evidence" value="ECO:0007669"/>
    <property type="project" value="TreeGrafter"/>
</dbReference>
<feature type="compositionally biased region" description="Basic and acidic residues" evidence="7">
    <location>
        <begin position="428"/>
        <end position="440"/>
    </location>
</feature>
<dbReference type="GO" id="GO:0006312">
    <property type="term" value="P:mitotic recombination"/>
    <property type="evidence" value="ECO:0007669"/>
    <property type="project" value="TreeGrafter"/>
</dbReference>
<keyword evidence="2" id="KW-0547">Nucleotide-binding</keyword>
<dbReference type="InterPro" id="IPR013632">
    <property type="entry name" value="Rad51_C"/>
</dbReference>
<accession>A0AB34KIC4</accession>
<dbReference type="AlphaFoldDB" id="A0AB34KIC4"/>
<dbReference type="GO" id="GO:0003697">
    <property type="term" value="F:single-stranded DNA binding"/>
    <property type="evidence" value="ECO:0007669"/>
    <property type="project" value="TreeGrafter"/>
</dbReference>
<dbReference type="InterPro" id="IPR020588">
    <property type="entry name" value="RecA_ATP-bd"/>
</dbReference>
<dbReference type="GO" id="GO:0005524">
    <property type="term" value="F:ATP binding"/>
    <property type="evidence" value="ECO:0007669"/>
    <property type="project" value="UniProtKB-KW"/>
</dbReference>
<feature type="region of interest" description="Disordered" evidence="7">
    <location>
        <begin position="335"/>
        <end position="355"/>
    </location>
</feature>
<evidence type="ECO:0000313" key="10">
    <source>
        <dbReference type="Proteomes" id="UP000803884"/>
    </source>
</evidence>
<dbReference type="RefSeq" id="XP_069227805.1">
    <property type="nucleotide sequence ID" value="XM_069375521.1"/>
</dbReference>
<dbReference type="GO" id="GO:0005634">
    <property type="term" value="C:nucleus"/>
    <property type="evidence" value="ECO:0007669"/>
    <property type="project" value="UniProtKB-SubCell"/>
</dbReference>
<feature type="compositionally biased region" description="Low complexity" evidence="7">
    <location>
        <begin position="286"/>
        <end position="306"/>
    </location>
</feature>
<organism evidence="9 10">
    <name type="scientific">Cladosporium halotolerans</name>
    <dbReference type="NCBI Taxonomy" id="1052096"/>
    <lineage>
        <taxon>Eukaryota</taxon>
        <taxon>Fungi</taxon>
        <taxon>Dikarya</taxon>
        <taxon>Ascomycota</taxon>
        <taxon>Pezizomycotina</taxon>
        <taxon>Dothideomycetes</taxon>
        <taxon>Dothideomycetidae</taxon>
        <taxon>Cladosporiales</taxon>
        <taxon>Cladosporiaceae</taxon>
        <taxon>Cladosporium</taxon>
    </lineage>
</organism>
<comment type="subcellular location">
    <subcellularLocation>
        <location evidence="1">Nucleus</location>
    </subcellularLocation>
</comment>
<dbReference type="GO" id="GO:0061982">
    <property type="term" value="P:meiosis I cell cycle process"/>
    <property type="evidence" value="ECO:0007669"/>
    <property type="project" value="UniProtKB-ARBA"/>
</dbReference>
<dbReference type="InterPro" id="IPR027417">
    <property type="entry name" value="P-loop_NTPase"/>
</dbReference>
<dbReference type="PROSITE" id="PS50162">
    <property type="entry name" value="RECA_2"/>
    <property type="match status" value="1"/>
</dbReference>
<feature type="region of interest" description="Disordered" evidence="7">
    <location>
        <begin position="286"/>
        <end position="323"/>
    </location>
</feature>
<keyword evidence="5" id="KW-0234">DNA repair</keyword>
<dbReference type="PANTHER" id="PTHR22942">
    <property type="entry name" value="RECA/RAD51/RADA DNA STRAND-PAIRING FAMILY MEMBER"/>
    <property type="match status" value="1"/>
</dbReference>
<dbReference type="GO" id="GO:0000150">
    <property type="term" value="F:DNA strand exchange activity"/>
    <property type="evidence" value="ECO:0007669"/>
    <property type="project" value="TreeGrafter"/>
</dbReference>
<dbReference type="GO" id="GO:0140664">
    <property type="term" value="F:ATP-dependent DNA damage sensor activity"/>
    <property type="evidence" value="ECO:0007669"/>
    <property type="project" value="InterPro"/>
</dbReference>
<dbReference type="CDD" id="cd19491">
    <property type="entry name" value="XRCC3"/>
    <property type="match status" value="1"/>
</dbReference>
<dbReference type="Proteomes" id="UP000803884">
    <property type="component" value="Unassembled WGS sequence"/>
</dbReference>
<feature type="domain" description="RecA family profile 1" evidence="8">
    <location>
        <begin position="97"/>
        <end position="278"/>
    </location>
</feature>
<evidence type="ECO:0000256" key="2">
    <source>
        <dbReference type="ARBA" id="ARBA00022741"/>
    </source>
</evidence>
<keyword evidence="4" id="KW-0067">ATP-binding</keyword>